<dbReference type="SMART" id="SM00202">
    <property type="entry name" value="SR"/>
    <property type="match status" value="1"/>
</dbReference>
<dbReference type="InterPro" id="IPR001190">
    <property type="entry name" value="SRCR"/>
</dbReference>
<feature type="domain" description="SRCR" evidence="4">
    <location>
        <begin position="53"/>
        <end position="150"/>
    </location>
</feature>
<dbReference type="PANTHER" id="PTHR48071">
    <property type="entry name" value="SRCR DOMAIN-CONTAINING PROTEIN"/>
    <property type="match status" value="1"/>
</dbReference>
<reference evidence="5 6" key="1">
    <citation type="submission" date="2024-11" db="EMBL/GenBank/DDBJ databases">
        <title>Chromosome-level genome assembly of the freshwater bivalve Anodonta woodiana.</title>
        <authorList>
            <person name="Chen X."/>
        </authorList>
    </citation>
    <scope>NUCLEOTIDE SEQUENCE [LARGE SCALE GENOMIC DNA]</scope>
    <source>
        <strain evidence="5">MN2024</strain>
        <tissue evidence="5">Gills</tissue>
    </source>
</reference>
<feature type="disulfide bond" evidence="2">
    <location>
        <begin position="88"/>
        <end position="149"/>
    </location>
</feature>
<sequence length="278" mass="31711">MNIFYSEKPVKRMATFYFIGILLLVHQKSVYCEPSSTTVTSDIRPTSDTEYSLRLTFGRYGMVVIKRRDTLWSVCPNHFNDVDAGVICREMGYKGGFAYLLIRKFDNGLRPLIFSFGCTGTEKTIHDCSNVFGGNISDCDASSYAAVHCYNNSGYEFRLVNESTPGYGLLEMAIDGEWRLFCGYEGFDYNSRAIDYICETLGYSAGSFVSRSQRDPVEKVWITHLSYCDGYASILLRCPIVLYSNEEPFDARRSPNNRYRGIYSYYCRTGLLPTIKCF</sequence>
<comment type="caution">
    <text evidence="5">The sequence shown here is derived from an EMBL/GenBank/DDBJ whole genome shotgun (WGS) entry which is preliminary data.</text>
</comment>
<feature type="chain" id="PRO_5044846721" description="SRCR domain-containing protein" evidence="3">
    <location>
        <begin position="33"/>
        <end position="278"/>
    </location>
</feature>
<dbReference type="PROSITE" id="PS50287">
    <property type="entry name" value="SRCR_2"/>
    <property type="match status" value="2"/>
</dbReference>
<feature type="signal peptide" evidence="3">
    <location>
        <begin position="1"/>
        <end position="32"/>
    </location>
</feature>
<proteinExistence type="predicted"/>
<accession>A0ABD3T3R4</accession>
<dbReference type="InterPro" id="IPR036772">
    <property type="entry name" value="SRCR-like_dom_sf"/>
</dbReference>
<feature type="disulfide bond" evidence="2">
    <location>
        <begin position="75"/>
        <end position="139"/>
    </location>
</feature>
<dbReference type="Gene3D" id="3.10.250.10">
    <property type="entry name" value="SRCR-like domain"/>
    <property type="match status" value="2"/>
</dbReference>
<keyword evidence="3" id="KW-0732">Signal</keyword>
<feature type="domain" description="SRCR" evidence="4">
    <location>
        <begin position="157"/>
        <end position="278"/>
    </location>
</feature>
<dbReference type="AlphaFoldDB" id="A0ABD3T3R4"/>
<dbReference type="Pfam" id="PF00530">
    <property type="entry name" value="SRCR"/>
    <property type="match status" value="1"/>
</dbReference>
<name>A0ABD3T3R4_SINWO</name>
<comment type="caution">
    <text evidence="2">Lacks conserved residue(s) required for the propagation of feature annotation.</text>
</comment>
<evidence type="ECO:0000259" key="4">
    <source>
        <dbReference type="PROSITE" id="PS50287"/>
    </source>
</evidence>
<feature type="disulfide bond" evidence="2">
    <location>
        <begin position="118"/>
        <end position="128"/>
    </location>
</feature>
<evidence type="ECO:0000313" key="5">
    <source>
        <dbReference type="EMBL" id="KAL3831554.1"/>
    </source>
</evidence>
<evidence type="ECO:0000256" key="2">
    <source>
        <dbReference type="PROSITE-ProRule" id="PRU00196"/>
    </source>
</evidence>
<protein>
    <recommendedName>
        <fullName evidence="4">SRCR domain-containing protein</fullName>
    </recommendedName>
</protein>
<evidence type="ECO:0000256" key="3">
    <source>
        <dbReference type="SAM" id="SignalP"/>
    </source>
</evidence>
<keyword evidence="1 2" id="KW-1015">Disulfide bond</keyword>
<dbReference type="Proteomes" id="UP001634394">
    <property type="component" value="Unassembled WGS sequence"/>
</dbReference>
<evidence type="ECO:0000313" key="6">
    <source>
        <dbReference type="Proteomes" id="UP001634394"/>
    </source>
</evidence>
<organism evidence="5 6">
    <name type="scientific">Sinanodonta woodiana</name>
    <name type="common">Chinese pond mussel</name>
    <name type="synonym">Anodonta woodiana</name>
    <dbReference type="NCBI Taxonomy" id="1069815"/>
    <lineage>
        <taxon>Eukaryota</taxon>
        <taxon>Metazoa</taxon>
        <taxon>Spiralia</taxon>
        <taxon>Lophotrochozoa</taxon>
        <taxon>Mollusca</taxon>
        <taxon>Bivalvia</taxon>
        <taxon>Autobranchia</taxon>
        <taxon>Heteroconchia</taxon>
        <taxon>Palaeoheterodonta</taxon>
        <taxon>Unionida</taxon>
        <taxon>Unionoidea</taxon>
        <taxon>Unionidae</taxon>
        <taxon>Unioninae</taxon>
        <taxon>Sinanodonta</taxon>
    </lineage>
</organism>
<gene>
    <name evidence="5" type="ORF">ACJMK2_023293</name>
</gene>
<evidence type="ECO:0000256" key="1">
    <source>
        <dbReference type="ARBA" id="ARBA00023157"/>
    </source>
</evidence>
<feature type="disulfide bond" evidence="2">
    <location>
        <begin position="228"/>
        <end position="238"/>
    </location>
</feature>
<keyword evidence="6" id="KW-1185">Reference proteome</keyword>
<dbReference type="PANTHER" id="PTHR48071:SF18">
    <property type="entry name" value="DELETED IN MALIGNANT BRAIN TUMORS 1 PROTEIN-RELATED"/>
    <property type="match status" value="1"/>
</dbReference>
<dbReference type="SUPFAM" id="SSF56487">
    <property type="entry name" value="SRCR-like"/>
    <property type="match status" value="2"/>
</dbReference>
<dbReference type="EMBL" id="JBJQND010000019">
    <property type="protein sequence ID" value="KAL3831554.1"/>
    <property type="molecule type" value="Genomic_DNA"/>
</dbReference>